<comment type="caution">
    <text evidence="11">The sequence shown here is derived from an EMBL/GenBank/DDBJ whole genome shotgun (WGS) entry which is preliminary data.</text>
</comment>
<feature type="compositionally biased region" description="Basic residues" evidence="7">
    <location>
        <begin position="48"/>
        <end position="57"/>
    </location>
</feature>
<evidence type="ECO:0000256" key="5">
    <source>
        <dbReference type="ARBA" id="ARBA00022840"/>
    </source>
</evidence>
<dbReference type="InterPro" id="IPR001650">
    <property type="entry name" value="Helicase_C-like"/>
</dbReference>
<dbReference type="CDD" id="cd16449">
    <property type="entry name" value="RING-HC"/>
    <property type="match status" value="1"/>
</dbReference>
<dbReference type="PROSITE" id="PS51194">
    <property type="entry name" value="HELICASE_CTER"/>
    <property type="match status" value="1"/>
</dbReference>
<dbReference type="SUPFAM" id="SSF52540">
    <property type="entry name" value="P-loop containing nucleoside triphosphate hydrolases"/>
    <property type="match status" value="2"/>
</dbReference>
<proteinExistence type="inferred from homology"/>
<keyword evidence="4" id="KW-0347">Helicase</keyword>
<feature type="domain" description="Helicase C-terminal" evidence="10">
    <location>
        <begin position="772"/>
        <end position="925"/>
    </location>
</feature>
<dbReference type="InterPro" id="IPR014001">
    <property type="entry name" value="Helicase_ATP-bd"/>
</dbReference>
<dbReference type="GeneID" id="87913904"/>
<dbReference type="Gene3D" id="3.40.50.10810">
    <property type="entry name" value="Tandem AAA-ATPase domain"/>
    <property type="match status" value="1"/>
</dbReference>
<feature type="compositionally biased region" description="Polar residues" evidence="7">
    <location>
        <begin position="9"/>
        <end position="25"/>
    </location>
</feature>
<dbReference type="InterPro" id="IPR049730">
    <property type="entry name" value="SNF2/RAD54-like_C"/>
</dbReference>
<evidence type="ECO:0000256" key="6">
    <source>
        <dbReference type="PROSITE-ProRule" id="PRU00175"/>
    </source>
</evidence>
<dbReference type="PANTHER" id="PTHR45626">
    <property type="entry name" value="TRANSCRIPTION TERMINATION FACTOR 2-RELATED"/>
    <property type="match status" value="1"/>
</dbReference>
<keyword evidence="12" id="KW-1185">Reference proteome</keyword>
<protein>
    <recommendedName>
        <fullName evidence="13">DNA repair protein RAD16</fullName>
    </recommendedName>
</protein>
<dbReference type="InterPro" id="IPR001841">
    <property type="entry name" value="Znf_RING"/>
</dbReference>
<feature type="region of interest" description="Disordered" evidence="7">
    <location>
        <begin position="943"/>
        <end position="1008"/>
    </location>
</feature>
<dbReference type="Gene3D" id="3.40.50.300">
    <property type="entry name" value="P-loop containing nucleotide triphosphate hydrolases"/>
    <property type="match status" value="1"/>
</dbReference>
<dbReference type="Gene3D" id="3.30.40.10">
    <property type="entry name" value="Zinc/RING finger domain, C3HC4 (zinc finger)"/>
    <property type="match status" value="1"/>
</dbReference>
<keyword evidence="6" id="KW-0862">Zinc</keyword>
<dbReference type="RefSeq" id="XP_062739854.1">
    <property type="nucleotide sequence ID" value="XM_062893997.1"/>
</dbReference>
<evidence type="ECO:0000256" key="1">
    <source>
        <dbReference type="ARBA" id="ARBA00007025"/>
    </source>
</evidence>
<organism evidence="11 12">
    <name type="scientific">Podospora pseudocomata</name>
    <dbReference type="NCBI Taxonomy" id="2093779"/>
    <lineage>
        <taxon>Eukaryota</taxon>
        <taxon>Fungi</taxon>
        <taxon>Dikarya</taxon>
        <taxon>Ascomycota</taxon>
        <taxon>Pezizomycotina</taxon>
        <taxon>Sordariomycetes</taxon>
        <taxon>Sordariomycetidae</taxon>
        <taxon>Sordariales</taxon>
        <taxon>Podosporaceae</taxon>
        <taxon>Podospora</taxon>
    </lineage>
</organism>
<feature type="domain" description="Helicase ATP-binding" evidence="9">
    <location>
        <begin position="260"/>
        <end position="455"/>
    </location>
</feature>
<evidence type="ECO:0000259" key="9">
    <source>
        <dbReference type="PROSITE" id="PS51192"/>
    </source>
</evidence>
<dbReference type="SUPFAM" id="SSF57850">
    <property type="entry name" value="RING/U-box"/>
    <property type="match status" value="1"/>
</dbReference>
<comment type="similarity">
    <text evidence="1">Belongs to the SNF2/RAD54 helicase family.</text>
</comment>
<feature type="compositionally biased region" description="Acidic residues" evidence="7">
    <location>
        <begin position="366"/>
        <end position="376"/>
    </location>
</feature>
<evidence type="ECO:0000259" key="10">
    <source>
        <dbReference type="PROSITE" id="PS51194"/>
    </source>
</evidence>
<feature type="compositionally biased region" description="Acidic residues" evidence="7">
    <location>
        <begin position="943"/>
        <end position="983"/>
    </location>
</feature>
<dbReference type="InterPro" id="IPR027417">
    <property type="entry name" value="P-loop_NTPase"/>
</dbReference>
<dbReference type="EMBL" id="JAFFHA010000009">
    <property type="protein sequence ID" value="KAK4650879.1"/>
    <property type="molecule type" value="Genomic_DNA"/>
</dbReference>
<evidence type="ECO:0000313" key="12">
    <source>
        <dbReference type="Proteomes" id="UP001323405"/>
    </source>
</evidence>
<evidence type="ECO:0000256" key="4">
    <source>
        <dbReference type="ARBA" id="ARBA00022806"/>
    </source>
</evidence>
<dbReference type="Pfam" id="PF00271">
    <property type="entry name" value="Helicase_C"/>
    <property type="match status" value="1"/>
</dbReference>
<gene>
    <name evidence="11" type="ORF">QC762_711460</name>
</gene>
<keyword evidence="2" id="KW-0547">Nucleotide-binding</keyword>
<evidence type="ECO:0000256" key="2">
    <source>
        <dbReference type="ARBA" id="ARBA00022741"/>
    </source>
</evidence>
<reference evidence="11 12" key="1">
    <citation type="journal article" date="2023" name="bioRxiv">
        <title>High-quality genome assemblies of four members of thePodospora anserinaspecies complex.</title>
        <authorList>
            <person name="Ament-Velasquez S.L."/>
            <person name="Vogan A.A."/>
            <person name="Wallerman O."/>
            <person name="Hartmann F."/>
            <person name="Gautier V."/>
            <person name="Silar P."/>
            <person name="Giraud T."/>
            <person name="Johannesson H."/>
        </authorList>
    </citation>
    <scope>NUCLEOTIDE SEQUENCE [LARGE SCALE GENOMIC DNA]</scope>
    <source>
        <strain evidence="11 12">CBS 415.72m</strain>
    </source>
</reference>
<evidence type="ECO:0008006" key="13">
    <source>
        <dbReference type="Google" id="ProtNLM"/>
    </source>
</evidence>
<dbReference type="Proteomes" id="UP001323405">
    <property type="component" value="Unassembled WGS sequence"/>
</dbReference>
<feature type="region of interest" description="Disordered" evidence="7">
    <location>
        <begin position="654"/>
        <end position="741"/>
    </location>
</feature>
<dbReference type="InterPro" id="IPR038718">
    <property type="entry name" value="SNF2-like_sf"/>
</dbReference>
<feature type="region of interest" description="Disordered" evidence="7">
    <location>
        <begin position="364"/>
        <end position="384"/>
    </location>
</feature>
<feature type="domain" description="RING-type" evidence="8">
    <location>
        <begin position="603"/>
        <end position="647"/>
    </location>
</feature>
<keyword evidence="3" id="KW-0378">Hydrolase</keyword>
<dbReference type="InterPro" id="IPR050628">
    <property type="entry name" value="SNF2_RAD54_helicase_TF"/>
</dbReference>
<feature type="region of interest" description="Disordered" evidence="7">
    <location>
        <begin position="1"/>
        <end position="116"/>
    </location>
</feature>
<feature type="compositionally biased region" description="Basic and acidic residues" evidence="7">
    <location>
        <begin position="672"/>
        <end position="682"/>
    </location>
</feature>
<dbReference type="PANTHER" id="PTHR45626:SF17">
    <property type="entry name" value="HELICASE-LIKE TRANSCRIPTION FACTOR"/>
    <property type="match status" value="1"/>
</dbReference>
<dbReference type="PROSITE" id="PS50089">
    <property type="entry name" value="ZF_RING_2"/>
    <property type="match status" value="1"/>
</dbReference>
<feature type="compositionally biased region" description="Basic residues" evidence="7">
    <location>
        <begin position="701"/>
        <end position="725"/>
    </location>
</feature>
<dbReference type="Pfam" id="PF00176">
    <property type="entry name" value="SNF2-rel_dom"/>
    <property type="match status" value="1"/>
</dbReference>
<dbReference type="InterPro" id="IPR013083">
    <property type="entry name" value="Znf_RING/FYVE/PHD"/>
</dbReference>
<sequence length="1008" mass="112744">MALGDTPEIGQQTYGTVGDSNTTDFPPSHTKLTFAPVVDPDAGSGPKKAGKVGKKAKKSDADPDGPPKNAKEYWQQHYARACESGSNLKRKAVEEPYETPSTKIQRMSGPDDKSEGLIPVRTEEAVSVKAEEGVSVKAEADVSIKAEEPGFIEIEAPVFVKAEGPGLIKTEEDTAFDYKIPLPSKTAVQAAVDDALQTIKDRLDKGDMQACKDFEELREATLSFGVNNCKPVEGKWKLKGFKTPLYNHQLIGVRWMCSREFHPRGSNGGILADEMGLGKTVQLLACMSQNPSSSRRDKAQKTLIIAPEKLLTQWYREIFDHCDDKGLRVLVYKNANAMADDECANSDIIITNYAQVQRQASKGLAECEESEESEDPSDFRETSLKQKLHRHGPPLFRINYHRIVLDEAHAINNRESSTSLACRYLTGKYRWVLTGTPLTNTTAEVFPYLDFLGTKFKKYDTFVQAMGGVKGKMGDMEEFQKTLSELTLRRRVDTQLMGAPILQIPKAHPVQVVTVNFSPFEMEAYGRTNRRQMALEVRRQAYQDAGQPYDPGPEKGTMQKIVDHLQFFTSHPALVEPDWYEEQENQDKSKLPELSEVKCNCFCRYCRRVVTPASKLADCGHPFCASCFGNLITRHHNKEKACCPSCNKPVGSGRSGKGSCPSHQGMPILPRDNGHTYRHFGDDDNGFQPRFSKHQETTGKGTKKKARRAKSRKKKRHPSKRRKATKTNNKGGKQKRQTVQTVQQTRANTLNFMKGVDSHPWDPVPHSAKTKATLDLIDGWQSEAPEDKIIIFVQWIPMLSTLGRMLTQSGYRFVYFWGDLDQNDQEQSLKTFRKVPAVKIMLASITCTTHGLNLTVANRAIMYDHWWNVCRQQQAFGRVHRIGQTKEVHTAKIVVAGSVDERIIQIQQDKETAISGVMDGMDEIKKRPISMAKEILGLGDLSDSIDENADLDEDEDYYEDSDDEDEDEEETDSESESTSDESGSESGSGSGSYDDDEDDGEHSGSKSD</sequence>
<evidence type="ECO:0000313" key="11">
    <source>
        <dbReference type="EMBL" id="KAK4650879.1"/>
    </source>
</evidence>
<evidence type="ECO:0000256" key="7">
    <source>
        <dbReference type="SAM" id="MobiDB-lite"/>
    </source>
</evidence>
<dbReference type="CDD" id="cd18008">
    <property type="entry name" value="DEXDc_SHPRH-like"/>
    <property type="match status" value="1"/>
</dbReference>
<evidence type="ECO:0000259" key="8">
    <source>
        <dbReference type="PROSITE" id="PS50089"/>
    </source>
</evidence>
<dbReference type="CDD" id="cd18793">
    <property type="entry name" value="SF2_C_SNF"/>
    <property type="match status" value="1"/>
</dbReference>
<dbReference type="InterPro" id="IPR000330">
    <property type="entry name" value="SNF2_N"/>
</dbReference>
<dbReference type="PROSITE" id="PS51192">
    <property type="entry name" value="HELICASE_ATP_BIND_1"/>
    <property type="match status" value="1"/>
</dbReference>
<name>A0ABR0G569_9PEZI</name>
<keyword evidence="6" id="KW-0863">Zinc-finger</keyword>
<dbReference type="SMART" id="SM00490">
    <property type="entry name" value="HELICc"/>
    <property type="match status" value="1"/>
</dbReference>
<keyword evidence="6" id="KW-0479">Metal-binding</keyword>
<accession>A0ABR0G569</accession>
<evidence type="ECO:0000256" key="3">
    <source>
        <dbReference type="ARBA" id="ARBA00022801"/>
    </source>
</evidence>
<dbReference type="SMART" id="SM00487">
    <property type="entry name" value="DEXDc"/>
    <property type="match status" value="1"/>
</dbReference>
<keyword evidence="5" id="KW-0067">ATP-binding</keyword>